<comment type="caution">
    <text evidence="1">The sequence shown here is derived from an EMBL/GenBank/DDBJ whole genome shotgun (WGS) entry which is preliminary data.</text>
</comment>
<dbReference type="AlphaFoldDB" id="A0A0C1ZP26"/>
<name>A0A0C1ZP26_9BACT</name>
<evidence type="ECO:0000313" key="1">
    <source>
        <dbReference type="EMBL" id="KIG19259.1"/>
    </source>
</evidence>
<dbReference type="Proteomes" id="UP000031599">
    <property type="component" value="Unassembled WGS sequence"/>
</dbReference>
<organism evidence="1 2">
    <name type="scientific">Enhygromyxa salina</name>
    <dbReference type="NCBI Taxonomy" id="215803"/>
    <lineage>
        <taxon>Bacteria</taxon>
        <taxon>Pseudomonadati</taxon>
        <taxon>Myxococcota</taxon>
        <taxon>Polyangia</taxon>
        <taxon>Nannocystales</taxon>
        <taxon>Nannocystaceae</taxon>
        <taxon>Enhygromyxa</taxon>
    </lineage>
</organism>
<gene>
    <name evidence="1" type="ORF">DB30_03815</name>
</gene>
<dbReference type="EMBL" id="JMCC02000003">
    <property type="protein sequence ID" value="KIG19259.1"/>
    <property type="molecule type" value="Genomic_DNA"/>
</dbReference>
<sequence>MGSGRPRPWSEGSSERRIAVALMWTARILMKLGYKGVAL</sequence>
<proteinExistence type="predicted"/>
<protein>
    <submittedName>
        <fullName evidence="1">Uncharacterized protein</fullName>
    </submittedName>
</protein>
<evidence type="ECO:0000313" key="2">
    <source>
        <dbReference type="Proteomes" id="UP000031599"/>
    </source>
</evidence>
<reference evidence="1 2" key="1">
    <citation type="submission" date="2014-12" db="EMBL/GenBank/DDBJ databases">
        <title>Genome assembly of Enhygromyxa salina DSM 15201.</title>
        <authorList>
            <person name="Sharma G."/>
            <person name="Subramanian S."/>
        </authorList>
    </citation>
    <scope>NUCLEOTIDE SEQUENCE [LARGE SCALE GENOMIC DNA]</scope>
    <source>
        <strain evidence="1 2">DSM 15201</strain>
    </source>
</reference>
<accession>A0A0C1ZP26</accession>